<dbReference type="InterPro" id="IPR011495">
    <property type="entry name" value="Sig_transdc_His_kin_sub2_dim/P"/>
</dbReference>
<dbReference type="Pfam" id="PF07568">
    <property type="entry name" value="HisKA_2"/>
    <property type="match status" value="1"/>
</dbReference>
<evidence type="ECO:0000256" key="11">
    <source>
        <dbReference type="ARBA" id="ARBA00023012"/>
    </source>
</evidence>
<dbReference type="Pfam" id="PF13493">
    <property type="entry name" value="DUF4118"/>
    <property type="match status" value="1"/>
</dbReference>
<proteinExistence type="predicted"/>
<feature type="transmembrane region" description="Helical" evidence="13">
    <location>
        <begin position="73"/>
        <end position="106"/>
    </location>
</feature>
<evidence type="ECO:0000256" key="12">
    <source>
        <dbReference type="ARBA" id="ARBA00023136"/>
    </source>
</evidence>
<dbReference type="EMBL" id="FOZG01000001">
    <property type="protein sequence ID" value="SFR87538.1"/>
    <property type="molecule type" value="Genomic_DNA"/>
</dbReference>
<dbReference type="Proteomes" id="UP000198824">
    <property type="component" value="Unassembled WGS sequence"/>
</dbReference>
<dbReference type="InterPro" id="IPR036890">
    <property type="entry name" value="HATPase_C_sf"/>
</dbReference>
<feature type="transmembrane region" description="Helical" evidence="13">
    <location>
        <begin position="118"/>
        <end position="139"/>
    </location>
</feature>
<evidence type="ECO:0000256" key="6">
    <source>
        <dbReference type="ARBA" id="ARBA00022692"/>
    </source>
</evidence>
<dbReference type="GO" id="GO:0016020">
    <property type="term" value="C:membrane"/>
    <property type="evidence" value="ECO:0007669"/>
    <property type="project" value="UniProtKB-SubCell"/>
</dbReference>
<keyword evidence="16" id="KW-1185">Reference proteome</keyword>
<dbReference type="Gene3D" id="1.20.120.620">
    <property type="entry name" value="Backbone structure of the membrane domain of e. Coli histidine kinase receptor kdpd"/>
    <property type="match status" value="1"/>
</dbReference>
<keyword evidence="10 13" id="KW-1133">Transmembrane helix</keyword>
<evidence type="ECO:0000256" key="2">
    <source>
        <dbReference type="ARBA" id="ARBA00004141"/>
    </source>
</evidence>
<gene>
    <name evidence="15" type="ORF">SAMN05192580_1446</name>
</gene>
<dbReference type="Pfam" id="PF02518">
    <property type="entry name" value="HATPase_c"/>
    <property type="match status" value="1"/>
</dbReference>
<keyword evidence="6 13" id="KW-0812">Transmembrane</keyword>
<dbReference type="InterPro" id="IPR003594">
    <property type="entry name" value="HATPase_dom"/>
</dbReference>
<dbReference type="GO" id="GO:0005524">
    <property type="term" value="F:ATP binding"/>
    <property type="evidence" value="ECO:0007669"/>
    <property type="project" value="UniProtKB-KW"/>
</dbReference>
<sequence>MTAALQAHNAADMIKAATDPSGPARSSRWIEQLPLARDRPVFGVVVMLAIVTIAWMLRALADPLLPPGFPYVTFFPAVIITSFLFGVRLGSAAAVICGMLAWYYFIPPARGFSLTRGAGFALAFYVFVVVTDLALVHWMQSANRQLAREREVNRSLADTRELLFRELQHRVSNNLQVAASLLTMQKRQLSSDKDARAALDEAGGRLALIGSISRQLYDPSGAAQPLLTFLEQLCRDVLQASGRSDVVLDVAGDEQLRLQPDAAVPTALIVAEAMANALEHGLAHGRAGRIAVTFGLVAGGDLEVRVQDDGHGLSSGFRLEDSESLGLRIATMLARGQGGSFRLAADHGTTAILALPRHLVVSGA</sequence>
<dbReference type="InterPro" id="IPR038318">
    <property type="entry name" value="KdpD_sf"/>
</dbReference>
<dbReference type="GO" id="GO:0004673">
    <property type="term" value="F:protein histidine kinase activity"/>
    <property type="evidence" value="ECO:0007669"/>
    <property type="project" value="UniProtKB-EC"/>
</dbReference>
<keyword evidence="8 15" id="KW-0418">Kinase</keyword>
<evidence type="ECO:0000256" key="7">
    <source>
        <dbReference type="ARBA" id="ARBA00022741"/>
    </source>
</evidence>
<dbReference type="AlphaFoldDB" id="A0A1I6K933"/>
<feature type="transmembrane region" description="Helical" evidence="13">
    <location>
        <begin position="41"/>
        <end position="61"/>
    </location>
</feature>
<evidence type="ECO:0000256" key="13">
    <source>
        <dbReference type="SAM" id="Phobius"/>
    </source>
</evidence>
<comment type="catalytic activity">
    <reaction evidence="1">
        <text>ATP + protein L-histidine = ADP + protein N-phospho-L-histidine.</text>
        <dbReference type="EC" id="2.7.13.3"/>
    </reaction>
</comment>
<evidence type="ECO:0000313" key="16">
    <source>
        <dbReference type="Proteomes" id="UP000198824"/>
    </source>
</evidence>
<dbReference type="EC" id="2.7.13.3" evidence="3"/>
<evidence type="ECO:0000256" key="4">
    <source>
        <dbReference type="ARBA" id="ARBA00022553"/>
    </source>
</evidence>
<keyword evidence="5" id="KW-0808">Transferase</keyword>
<dbReference type="SUPFAM" id="SSF55874">
    <property type="entry name" value="ATPase domain of HSP90 chaperone/DNA topoisomerase II/histidine kinase"/>
    <property type="match status" value="1"/>
</dbReference>
<keyword evidence="7" id="KW-0547">Nucleotide-binding</keyword>
<dbReference type="Gene3D" id="3.30.565.10">
    <property type="entry name" value="Histidine kinase-like ATPase, C-terminal domain"/>
    <property type="match status" value="1"/>
</dbReference>
<evidence type="ECO:0000256" key="10">
    <source>
        <dbReference type="ARBA" id="ARBA00022989"/>
    </source>
</evidence>
<keyword evidence="11" id="KW-0902">Two-component regulatory system</keyword>
<dbReference type="PANTHER" id="PTHR41523">
    <property type="entry name" value="TWO-COMPONENT SYSTEM SENSOR PROTEIN"/>
    <property type="match status" value="1"/>
</dbReference>
<dbReference type="PANTHER" id="PTHR41523:SF8">
    <property type="entry name" value="ETHYLENE RESPONSE SENSOR PROTEIN"/>
    <property type="match status" value="1"/>
</dbReference>
<dbReference type="STRING" id="1166337.SAMN05192580_1446"/>
<dbReference type="GO" id="GO:0000160">
    <property type="term" value="P:phosphorelay signal transduction system"/>
    <property type="evidence" value="ECO:0007669"/>
    <property type="project" value="UniProtKB-KW"/>
</dbReference>
<feature type="domain" description="Histidine kinase/HSP90-like ATPase" evidence="14">
    <location>
        <begin position="263"/>
        <end position="359"/>
    </location>
</feature>
<comment type="subcellular location">
    <subcellularLocation>
        <location evidence="2">Membrane</location>
        <topology evidence="2">Multi-pass membrane protein</topology>
    </subcellularLocation>
</comment>
<evidence type="ECO:0000256" key="9">
    <source>
        <dbReference type="ARBA" id="ARBA00022840"/>
    </source>
</evidence>
<evidence type="ECO:0000256" key="8">
    <source>
        <dbReference type="ARBA" id="ARBA00022777"/>
    </source>
</evidence>
<dbReference type="InterPro" id="IPR025201">
    <property type="entry name" value="KdpD_TM"/>
</dbReference>
<keyword evidence="4" id="KW-0597">Phosphoprotein</keyword>
<evidence type="ECO:0000256" key="5">
    <source>
        <dbReference type="ARBA" id="ARBA00022679"/>
    </source>
</evidence>
<organism evidence="15 16">
    <name type="scientific">Sphingomonas jatrophae</name>
    <dbReference type="NCBI Taxonomy" id="1166337"/>
    <lineage>
        <taxon>Bacteria</taxon>
        <taxon>Pseudomonadati</taxon>
        <taxon>Pseudomonadota</taxon>
        <taxon>Alphaproteobacteria</taxon>
        <taxon>Sphingomonadales</taxon>
        <taxon>Sphingomonadaceae</taxon>
        <taxon>Sphingomonas</taxon>
    </lineage>
</organism>
<keyword evidence="12 13" id="KW-0472">Membrane</keyword>
<name>A0A1I6K933_9SPHN</name>
<protein>
    <recommendedName>
        <fullName evidence="3">histidine kinase</fullName>
        <ecNumber evidence="3">2.7.13.3</ecNumber>
    </recommendedName>
</protein>
<keyword evidence="9" id="KW-0067">ATP-binding</keyword>
<evidence type="ECO:0000256" key="1">
    <source>
        <dbReference type="ARBA" id="ARBA00000085"/>
    </source>
</evidence>
<accession>A0A1I6K933</accession>
<evidence type="ECO:0000259" key="14">
    <source>
        <dbReference type="SMART" id="SM00387"/>
    </source>
</evidence>
<dbReference type="SMART" id="SM00387">
    <property type="entry name" value="HATPase_c"/>
    <property type="match status" value="1"/>
</dbReference>
<evidence type="ECO:0000256" key="3">
    <source>
        <dbReference type="ARBA" id="ARBA00012438"/>
    </source>
</evidence>
<evidence type="ECO:0000313" key="15">
    <source>
        <dbReference type="EMBL" id="SFR87538.1"/>
    </source>
</evidence>
<reference evidence="15 16" key="1">
    <citation type="submission" date="2016-10" db="EMBL/GenBank/DDBJ databases">
        <authorList>
            <person name="de Groot N.N."/>
        </authorList>
    </citation>
    <scope>NUCLEOTIDE SEQUENCE [LARGE SCALE GENOMIC DNA]</scope>
    <source>
        <strain evidence="15 16">S5-249</strain>
    </source>
</reference>